<protein>
    <submittedName>
        <fullName evidence="1">Uncharacterized protein</fullName>
    </submittedName>
</protein>
<dbReference type="EMBL" id="CAOQHR010000009">
    <property type="protein sequence ID" value="CAI6339623.1"/>
    <property type="molecule type" value="Genomic_DNA"/>
</dbReference>
<name>A0A9W4UMV8_9PLEO</name>
<proteinExistence type="predicted"/>
<evidence type="ECO:0000313" key="2">
    <source>
        <dbReference type="Proteomes" id="UP001152607"/>
    </source>
</evidence>
<reference evidence="1" key="1">
    <citation type="submission" date="2023-01" db="EMBL/GenBank/DDBJ databases">
        <authorList>
            <person name="Van Ghelder C."/>
            <person name="Rancurel C."/>
        </authorList>
    </citation>
    <scope>NUCLEOTIDE SEQUENCE</scope>
    <source>
        <strain evidence="1">CNCM I-4278</strain>
    </source>
</reference>
<comment type="caution">
    <text evidence="1">The sequence shown here is derived from an EMBL/GenBank/DDBJ whole genome shotgun (WGS) entry which is preliminary data.</text>
</comment>
<dbReference type="Proteomes" id="UP001152607">
    <property type="component" value="Unassembled WGS sequence"/>
</dbReference>
<keyword evidence="2" id="KW-1185">Reference proteome</keyword>
<evidence type="ECO:0000313" key="1">
    <source>
        <dbReference type="EMBL" id="CAI6339623.1"/>
    </source>
</evidence>
<organism evidence="1 2">
    <name type="scientific">Periconia digitata</name>
    <dbReference type="NCBI Taxonomy" id="1303443"/>
    <lineage>
        <taxon>Eukaryota</taxon>
        <taxon>Fungi</taxon>
        <taxon>Dikarya</taxon>
        <taxon>Ascomycota</taxon>
        <taxon>Pezizomycotina</taxon>
        <taxon>Dothideomycetes</taxon>
        <taxon>Pleosporomycetidae</taxon>
        <taxon>Pleosporales</taxon>
        <taxon>Massarineae</taxon>
        <taxon>Periconiaceae</taxon>
        <taxon>Periconia</taxon>
    </lineage>
</organism>
<sequence length="126" mass="14219">MRILIPLCSSTGTCTTLPNKHLIILLQYSRYHFYSVITILSPTKTKFLQIIHDPGRPNSPIQLDQNSYTYIFQVPYVSISLTQKPPPYSPKPIHPSIHPYFPASLTDLYTISLAPLPSQKKPPTGL</sequence>
<gene>
    <name evidence="1" type="ORF">PDIGIT_LOCUS12786</name>
</gene>
<dbReference type="AlphaFoldDB" id="A0A9W4UMV8"/>
<accession>A0A9W4UMV8</accession>